<gene>
    <name evidence="1" type="ORF">L9F63_000439</name>
</gene>
<organism evidence="1 2">
    <name type="scientific">Diploptera punctata</name>
    <name type="common">Pacific beetle cockroach</name>
    <dbReference type="NCBI Taxonomy" id="6984"/>
    <lineage>
        <taxon>Eukaryota</taxon>
        <taxon>Metazoa</taxon>
        <taxon>Ecdysozoa</taxon>
        <taxon>Arthropoda</taxon>
        <taxon>Hexapoda</taxon>
        <taxon>Insecta</taxon>
        <taxon>Pterygota</taxon>
        <taxon>Neoptera</taxon>
        <taxon>Polyneoptera</taxon>
        <taxon>Dictyoptera</taxon>
        <taxon>Blattodea</taxon>
        <taxon>Blaberoidea</taxon>
        <taxon>Blaberidae</taxon>
        <taxon>Diplopterinae</taxon>
        <taxon>Diploptera</taxon>
    </lineage>
</organism>
<sequence length="51" mass="6054">MAAPQQRAQTVFWYATFYVSISVNRHNVRIWGTQNPHVYREHVQDIPKVNV</sequence>
<reference evidence="1" key="1">
    <citation type="journal article" date="2023" name="IScience">
        <title>Live-bearing cockroach genome reveals convergent evolutionary mechanisms linked to viviparity in insects and beyond.</title>
        <authorList>
            <person name="Fouks B."/>
            <person name="Harrison M.C."/>
            <person name="Mikhailova A.A."/>
            <person name="Marchal E."/>
            <person name="English S."/>
            <person name="Carruthers M."/>
            <person name="Jennings E.C."/>
            <person name="Chiamaka E.L."/>
            <person name="Frigard R.A."/>
            <person name="Pippel M."/>
            <person name="Attardo G.M."/>
            <person name="Benoit J.B."/>
            <person name="Bornberg-Bauer E."/>
            <person name="Tobe S.S."/>
        </authorList>
    </citation>
    <scope>NUCLEOTIDE SEQUENCE</scope>
    <source>
        <strain evidence="1">Stay&amp;Tobe</strain>
    </source>
</reference>
<accession>A0AAD8ALM2</accession>
<dbReference type="AlphaFoldDB" id="A0AAD8ALM2"/>
<evidence type="ECO:0000313" key="2">
    <source>
        <dbReference type="Proteomes" id="UP001233999"/>
    </source>
</evidence>
<reference evidence="1" key="2">
    <citation type="submission" date="2023-05" db="EMBL/GenBank/DDBJ databases">
        <authorList>
            <person name="Fouks B."/>
        </authorList>
    </citation>
    <scope>NUCLEOTIDE SEQUENCE</scope>
    <source>
        <strain evidence="1">Stay&amp;Tobe</strain>
        <tissue evidence="1">Testes</tissue>
    </source>
</reference>
<protein>
    <submittedName>
        <fullName evidence="1">Uncharacterized protein</fullName>
    </submittedName>
</protein>
<evidence type="ECO:0000313" key="1">
    <source>
        <dbReference type="EMBL" id="KAJ9601415.1"/>
    </source>
</evidence>
<dbReference type="Proteomes" id="UP001233999">
    <property type="component" value="Unassembled WGS sequence"/>
</dbReference>
<name>A0AAD8ALM2_DIPPU</name>
<comment type="caution">
    <text evidence="1">The sequence shown here is derived from an EMBL/GenBank/DDBJ whole genome shotgun (WGS) entry which is preliminary data.</text>
</comment>
<proteinExistence type="predicted"/>
<keyword evidence="2" id="KW-1185">Reference proteome</keyword>
<dbReference type="EMBL" id="JASPKZ010000018">
    <property type="protein sequence ID" value="KAJ9601415.1"/>
    <property type="molecule type" value="Genomic_DNA"/>
</dbReference>